<dbReference type="Proteomes" id="UP000028924">
    <property type="component" value="Unassembled WGS sequence"/>
</dbReference>
<gene>
    <name evidence="2" type="ORF">F751_3889</name>
</gene>
<organism evidence="2 3">
    <name type="scientific">Auxenochlorella protothecoides</name>
    <name type="common">Green microalga</name>
    <name type="synonym">Chlorella protothecoides</name>
    <dbReference type="NCBI Taxonomy" id="3075"/>
    <lineage>
        <taxon>Eukaryota</taxon>
        <taxon>Viridiplantae</taxon>
        <taxon>Chlorophyta</taxon>
        <taxon>core chlorophytes</taxon>
        <taxon>Trebouxiophyceae</taxon>
        <taxon>Chlorellales</taxon>
        <taxon>Chlorellaceae</taxon>
        <taxon>Auxenochlorella</taxon>
    </lineage>
</organism>
<dbReference type="RefSeq" id="XP_011396547.1">
    <property type="nucleotide sequence ID" value="XM_011398245.1"/>
</dbReference>
<proteinExistence type="predicted"/>
<feature type="region of interest" description="Disordered" evidence="1">
    <location>
        <begin position="31"/>
        <end position="55"/>
    </location>
</feature>
<evidence type="ECO:0000313" key="2">
    <source>
        <dbReference type="EMBL" id="KFM23673.1"/>
    </source>
</evidence>
<accession>A0A087SD69</accession>
<dbReference type="KEGG" id="apro:F751_3889"/>
<keyword evidence="3" id="KW-1185">Reference proteome</keyword>
<dbReference type="GeneID" id="23615280"/>
<evidence type="ECO:0000256" key="1">
    <source>
        <dbReference type="SAM" id="MobiDB-lite"/>
    </source>
</evidence>
<name>A0A087SD69_AUXPR</name>
<dbReference type="AlphaFoldDB" id="A0A087SD69"/>
<protein>
    <submittedName>
        <fullName evidence="2">Uncharacterized protein</fullName>
    </submittedName>
</protein>
<evidence type="ECO:0000313" key="3">
    <source>
        <dbReference type="Proteomes" id="UP000028924"/>
    </source>
</evidence>
<dbReference type="EMBL" id="KL662096">
    <property type="protein sequence ID" value="KFM23673.1"/>
    <property type="molecule type" value="Genomic_DNA"/>
</dbReference>
<reference evidence="2 3" key="1">
    <citation type="journal article" date="2014" name="BMC Genomics">
        <title>Oil accumulation mechanisms of the oleaginous microalga Chlorella protothecoides revealed through its genome, transcriptomes, and proteomes.</title>
        <authorList>
            <person name="Gao C."/>
            <person name="Wang Y."/>
            <person name="Shen Y."/>
            <person name="Yan D."/>
            <person name="He X."/>
            <person name="Dai J."/>
            <person name="Wu Q."/>
        </authorList>
    </citation>
    <scope>NUCLEOTIDE SEQUENCE [LARGE SCALE GENOMIC DNA]</scope>
    <source>
        <strain evidence="2 3">0710</strain>
    </source>
</reference>
<sequence>MHICCKRNVFYRSGGWGEGGARIPRAFSIARARDGERSTPRANSDRAGQGAEDTLKHRTFDLSSQRCFTSEAKWHDSRPKCPVLGGTAAGCTTALSASDNPRPGTM</sequence>